<dbReference type="EMBL" id="JANPWB010000015">
    <property type="protein sequence ID" value="KAJ1090726.1"/>
    <property type="molecule type" value="Genomic_DNA"/>
</dbReference>
<keyword evidence="2" id="KW-1185">Reference proteome</keyword>
<name>A0AAV7LGF1_PLEWA</name>
<protein>
    <submittedName>
        <fullName evidence="1">Uncharacterized protein</fullName>
    </submittedName>
</protein>
<evidence type="ECO:0000313" key="1">
    <source>
        <dbReference type="EMBL" id="KAJ1090726.1"/>
    </source>
</evidence>
<sequence>MLTLRVLGGPQDCDKLDAIKISQTCLEVKVDAVAEVINFFCQDQWRLLEPIIHAERSLDDFQPQTPNFQKKLWNLVEQVKFLEAHVEALVGAPSAVTYG</sequence>
<gene>
    <name evidence="1" type="ORF">NDU88_003855</name>
</gene>
<proteinExistence type="predicted"/>
<evidence type="ECO:0000313" key="2">
    <source>
        <dbReference type="Proteomes" id="UP001066276"/>
    </source>
</evidence>
<comment type="caution">
    <text evidence="1">The sequence shown here is derived from an EMBL/GenBank/DDBJ whole genome shotgun (WGS) entry which is preliminary data.</text>
</comment>
<dbReference type="Proteomes" id="UP001066276">
    <property type="component" value="Chromosome 11"/>
</dbReference>
<reference evidence="1" key="1">
    <citation type="journal article" date="2022" name="bioRxiv">
        <title>Sequencing and chromosome-scale assembly of the giantPleurodeles waltlgenome.</title>
        <authorList>
            <person name="Brown T."/>
            <person name="Elewa A."/>
            <person name="Iarovenko S."/>
            <person name="Subramanian E."/>
            <person name="Araus A.J."/>
            <person name="Petzold A."/>
            <person name="Susuki M."/>
            <person name="Suzuki K.-i.T."/>
            <person name="Hayashi T."/>
            <person name="Toyoda A."/>
            <person name="Oliveira C."/>
            <person name="Osipova E."/>
            <person name="Leigh N.D."/>
            <person name="Simon A."/>
            <person name="Yun M.H."/>
        </authorList>
    </citation>
    <scope>NUCLEOTIDE SEQUENCE</scope>
    <source>
        <strain evidence="1">20211129_DDA</strain>
        <tissue evidence="1">Liver</tissue>
    </source>
</reference>
<accession>A0AAV7LGF1</accession>
<organism evidence="1 2">
    <name type="scientific">Pleurodeles waltl</name>
    <name type="common">Iberian ribbed newt</name>
    <dbReference type="NCBI Taxonomy" id="8319"/>
    <lineage>
        <taxon>Eukaryota</taxon>
        <taxon>Metazoa</taxon>
        <taxon>Chordata</taxon>
        <taxon>Craniata</taxon>
        <taxon>Vertebrata</taxon>
        <taxon>Euteleostomi</taxon>
        <taxon>Amphibia</taxon>
        <taxon>Batrachia</taxon>
        <taxon>Caudata</taxon>
        <taxon>Salamandroidea</taxon>
        <taxon>Salamandridae</taxon>
        <taxon>Pleurodelinae</taxon>
        <taxon>Pleurodeles</taxon>
    </lineage>
</organism>
<dbReference type="AlphaFoldDB" id="A0AAV7LGF1"/>